<proteinExistence type="predicted"/>
<protein>
    <submittedName>
        <fullName evidence="1">Uncharacterized protein</fullName>
    </submittedName>
</protein>
<evidence type="ECO:0000313" key="1">
    <source>
        <dbReference type="EMBL" id="KAF2657347.1"/>
    </source>
</evidence>
<gene>
    <name evidence="1" type="ORF">K491DRAFT_330855</name>
</gene>
<sequence>MTSFSSYRRRTGSWKGNSQPLYNASWPAMPPGHRRHLSCCEPYHFSVAPRRSFFLALAPDEESQSVSYDRSISCGSSVSQPSSSASHSPKSCSVSSLEKEKRLVSLGGESSEFVLSMVVSDTSSGMSDNESAASCSLSNASSSKLNFSQAARAVSYKYLQRRPFVSVRDTTSRIPCPVNNSWGCRSMHGVAKKAPSYAFFVKVPSMNLLMFLGLDTYIAKSVPSWKKAVMYRTVIRC</sequence>
<name>A0A6A6TDE2_9PLEO</name>
<dbReference type="EMBL" id="MU004326">
    <property type="protein sequence ID" value="KAF2657347.1"/>
    <property type="molecule type" value="Genomic_DNA"/>
</dbReference>
<dbReference type="Proteomes" id="UP000799324">
    <property type="component" value="Unassembled WGS sequence"/>
</dbReference>
<dbReference type="AlphaFoldDB" id="A0A6A6TDE2"/>
<reference evidence="1" key="1">
    <citation type="journal article" date="2020" name="Stud. Mycol.">
        <title>101 Dothideomycetes genomes: a test case for predicting lifestyles and emergence of pathogens.</title>
        <authorList>
            <person name="Haridas S."/>
            <person name="Albert R."/>
            <person name="Binder M."/>
            <person name="Bloem J."/>
            <person name="Labutti K."/>
            <person name="Salamov A."/>
            <person name="Andreopoulos B."/>
            <person name="Baker S."/>
            <person name="Barry K."/>
            <person name="Bills G."/>
            <person name="Bluhm B."/>
            <person name="Cannon C."/>
            <person name="Castanera R."/>
            <person name="Culley D."/>
            <person name="Daum C."/>
            <person name="Ezra D."/>
            <person name="Gonzalez J."/>
            <person name="Henrissat B."/>
            <person name="Kuo A."/>
            <person name="Liang C."/>
            <person name="Lipzen A."/>
            <person name="Lutzoni F."/>
            <person name="Magnuson J."/>
            <person name="Mondo S."/>
            <person name="Nolan M."/>
            <person name="Ohm R."/>
            <person name="Pangilinan J."/>
            <person name="Park H.-J."/>
            <person name="Ramirez L."/>
            <person name="Alfaro M."/>
            <person name="Sun H."/>
            <person name="Tritt A."/>
            <person name="Yoshinaga Y."/>
            <person name="Zwiers L.-H."/>
            <person name="Turgeon B."/>
            <person name="Goodwin S."/>
            <person name="Spatafora J."/>
            <person name="Crous P."/>
            <person name="Grigoriev I."/>
        </authorList>
    </citation>
    <scope>NUCLEOTIDE SEQUENCE</scope>
    <source>
        <strain evidence="1">CBS 122681</strain>
    </source>
</reference>
<evidence type="ECO:0000313" key="2">
    <source>
        <dbReference type="Proteomes" id="UP000799324"/>
    </source>
</evidence>
<organism evidence="1 2">
    <name type="scientific">Lophiostoma macrostomum CBS 122681</name>
    <dbReference type="NCBI Taxonomy" id="1314788"/>
    <lineage>
        <taxon>Eukaryota</taxon>
        <taxon>Fungi</taxon>
        <taxon>Dikarya</taxon>
        <taxon>Ascomycota</taxon>
        <taxon>Pezizomycotina</taxon>
        <taxon>Dothideomycetes</taxon>
        <taxon>Pleosporomycetidae</taxon>
        <taxon>Pleosporales</taxon>
        <taxon>Lophiostomataceae</taxon>
        <taxon>Lophiostoma</taxon>
    </lineage>
</organism>
<keyword evidence="2" id="KW-1185">Reference proteome</keyword>
<accession>A0A6A6TDE2</accession>